<organism evidence="1">
    <name type="scientific">marine sediment metagenome</name>
    <dbReference type="NCBI Taxonomy" id="412755"/>
    <lineage>
        <taxon>unclassified sequences</taxon>
        <taxon>metagenomes</taxon>
        <taxon>ecological metagenomes</taxon>
    </lineage>
</organism>
<accession>A0A0F9LWI6</accession>
<proteinExistence type="predicted"/>
<comment type="caution">
    <text evidence="1">The sequence shown here is derived from an EMBL/GenBank/DDBJ whole genome shotgun (WGS) entry which is preliminary data.</text>
</comment>
<protein>
    <submittedName>
        <fullName evidence="1">Uncharacterized protein</fullName>
    </submittedName>
</protein>
<name>A0A0F9LWI6_9ZZZZ</name>
<dbReference type="EMBL" id="LAZR01010117">
    <property type="protein sequence ID" value="KKM68730.1"/>
    <property type="molecule type" value="Genomic_DNA"/>
</dbReference>
<dbReference type="AlphaFoldDB" id="A0A0F9LWI6"/>
<gene>
    <name evidence="1" type="ORF">LCGC14_1457880</name>
</gene>
<reference evidence="1" key="1">
    <citation type="journal article" date="2015" name="Nature">
        <title>Complex archaea that bridge the gap between prokaryotes and eukaryotes.</title>
        <authorList>
            <person name="Spang A."/>
            <person name="Saw J.H."/>
            <person name="Jorgensen S.L."/>
            <person name="Zaremba-Niedzwiedzka K."/>
            <person name="Martijn J."/>
            <person name="Lind A.E."/>
            <person name="van Eijk R."/>
            <person name="Schleper C."/>
            <person name="Guy L."/>
            <person name="Ettema T.J."/>
        </authorList>
    </citation>
    <scope>NUCLEOTIDE SEQUENCE</scope>
</reference>
<evidence type="ECO:0000313" key="1">
    <source>
        <dbReference type="EMBL" id="KKM68730.1"/>
    </source>
</evidence>
<sequence>MYIKEIDSNLLFELCEVLHPDSFHNLCRELIIFWFRSMHPYWDDYREHCIEMRDEDRVFLKCTRCHHNQIYDSKCDLARAEAILVWSYIEEAINNN</sequence>